<dbReference type="PANTHER" id="PTHR34651:SF1">
    <property type="entry name" value="SIMILAR TO ENSANGP00000021391"/>
    <property type="match status" value="1"/>
</dbReference>
<keyword evidence="2" id="KW-1185">Reference proteome</keyword>
<dbReference type="InParanoid" id="H2YEA0"/>
<evidence type="ECO:0000313" key="2">
    <source>
        <dbReference type="Proteomes" id="UP000007875"/>
    </source>
</evidence>
<reference evidence="2" key="1">
    <citation type="submission" date="2003-08" db="EMBL/GenBank/DDBJ databases">
        <authorList>
            <person name="Birren B."/>
            <person name="Nusbaum C."/>
            <person name="Abebe A."/>
            <person name="Abouelleil A."/>
            <person name="Adekoya E."/>
            <person name="Ait-zahra M."/>
            <person name="Allen N."/>
            <person name="Allen T."/>
            <person name="An P."/>
            <person name="Anderson M."/>
            <person name="Anderson S."/>
            <person name="Arachchi H."/>
            <person name="Armbruster J."/>
            <person name="Bachantsang P."/>
            <person name="Baldwin J."/>
            <person name="Barry A."/>
            <person name="Bayul T."/>
            <person name="Blitshsteyn B."/>
            <person name="Bloom T."/>
            <person name="Blye J."/>
            <person name="Boguslavskiy L."/>
            <person name="Borowsky M."/>
            <person name="Boukhgalter B."/>
            <person name="Brunache A."/>
            <person name="Butler J."/>
            <person name="Calixte N."/>
            <person name="Calvo S."/>
            <person name="Camarata J."/>
            <person name="Campo K."/>
            <person name="Chang J."/>
            <person name="Cheshatsang Y."/>
            <person name="Citroen M."/>
            <person name="Collymore A."/>
            <person name="Considine T."/>
            <person name="Cook A."/>
            <person name="Cooke P."/>
            <person name="Corum B."/>
            <person name="Cuomo C."/>
            <person name="David R."/>
            <person name="Dawoe T."/>
            <person name="Degray S."/>
            <person name="Dodge S."/>
            <person name="Dooley K."/>
            <person name="Dorje P."/>
            <person name="Dorjee K."/>
            <person name="Dorris L."/>
            <person name="Duffey N."/>
            <person name="Dupes A."/>
            <person name="Elkins T."/>
            <person name="Engels R."/>
            <person name="Erickson J."/>
            <person name="Farina A."/>
            <person name="Faro S."/>
            <person name="Ferreira P."/>
            <person name="Fischer H."/>
            <person name="Fitzgerald M."/>
            <person name="Foley K."/>
            <person name="Gage D."/>
            <person name="Galagan J."/>
            <person name="Gearin G."/>
            <person name="Gnerre S."/>
            <person name="Gnirke A."/>
            <person name="Goyette A."/>
            <person name="Graham J."/>
            <person name="Grandbois E."/>
            <person name="Gyaltsen K."/>
            <person name="Hafez N."/>
            <person name="Hagopian D."/>
            <person name="Hagos B."/>
            <person name="Hall J."/>
            <person name="Hatcher B."/>
            <person name="Heller A."/>
            <person name="Higgins H."/>
            <person name="Honan T."/>
            <person name="Horn A."/>
            <person name="Houde N."/>
            <person name="Hughes L."/>
            <person name="Hulme W."/>
            <person name="Husby E."/>
            <person name="Iliev I."/>
            <person name="Jaffe D."/>
            <person name="Jones C."/>
            <person name="Kamal M."/>
            <person name="Kamat A."/>
            <person name="Kamvysselis M."/>
            <person name="Karlsson E."/>
            <person name="Kells C."/>
            <person name="Kieu A."/>
            <person name="Kisner P."/>
            <person name="Kodira C."/>
            <person name="Kulbokas E."/>
            <person name="Labutti K."/>
            <person name="Lama D."/>
            <person name="Landers T."/>
            <person name="Leger J."/>
            <person name="Levine S."/>
            <person name="Lewis D."/>
            <person name="Lewis T."/>
            <person name="Lindblad-toh K."/>
            <person name="Liu X."/>
            <person name="Lokyitsang T."/>
            <person name="Lokyitsang Y."/>
            <person name="Lucien O."/>
            <person name="Lui A."/>
            <person name="Ma L.J."/>
            <person name="Mabbitt R."/>
            <person name="Macdonald J."/>
            <person name="Maclean C."/>
            <person name="Major J."/>
            <person name="Manning J."/>
            <person name="Marabella R."/>
            <person name="Maru K."/>
            <person name="Matthews C."/>
            <person name="Mauceli E."/>
            <person name="Mccarthy M."/>
            <person name="Mcdonough S."/>
            <person name="Mcghee T."/>
            <person name="Meldrim J."/>
            <person name="Meneus L."/>
            <person name="Mesirov J."/>
            <person name="Mihalev A."/>
            <person name="Mihova T."/>
            <person name="Mikkelsen T."/>
            <person name="Mlenga V."/>
            <person name="Moru K."/>
            <person name="Mozes J."/>
            <person name="Mulrain L."/>
            <person name="Munson G."/>
            <person name="Naylor J."/>
            <person name="Newes C."/>
            <person name="Nguyen C."/>
            <person name="Nguyen N."/>
            <person name="Nguyen T."/>
            <person name="Nicol R."/>
            <person name="Nielsen C."/>
            <person name="Nizzari M."/>
            <person name="Norbu C."/>
            <person name="Norbu N."/>
            <person name="O'donnell P."/>
            <person name="Okoawo O."/>
            <person name="O'leary S."/>
            <person name="Omotosho B."/>
            <person name="O'neill K."/>
            <person name="Osman S."/>
            <person name="Parker S."/>
            <person name="Perrin D."/>
            <person name="Phunkhang P."/>
            <person name="Piqani B."/>
            <person name="Purcell S."/>
            <person name="Rachupka T."/>
            <person name="Ramasamy U."/>
            <person name="Rameau R."/>
            <person name="Ray V."/>
            <person name="Raymond C."/>
            <person name="Retta R."/>
            <person name="Richardson S."/>
            <person name="Rise C."/>
            <person name="Rodriguez J."/>
            <person name="Rogers J."/>
            <person name="Rogov P."/>
            <person name="Rutman M."/>
            <person name="Schupbach R."/>
            <person name="Seaman C."/>
            <person name="Settipalli S."/>
            <person name="Sharpe T."/>
            <person name="Sheridan J."/>
            <person name="Sherpa N."/>
            <person name="Shi J."/>
            <person name="Smirnov S."/>
            <person name="Smith C."/>
            <person name="Sougnez C."/>
            <person name="Spencer B."/>
            <person name="Stalker J."/>
            <person name="Stange-thomann N."/>
            <person name="Stavropoulos S."/>
            <person name="Stetson K."/>
            <person name="Stone C."/>
            <person name="Stone S."/>
            <person name="Stubbs M."/>
            <person name="Talamas J."/>
            <person name="Tchuinga P."/>
            <person name="Tenzing P."/>
            <person name="Tesfaye S."/>
            <person name="Theodore J."/>
            <person name="Thoulutsang Y."/>
            <person name="Topham K."/>
            <person name="Towey S."/>
            <person name="Tsamla T."/>
            <person name="Tsomo N."/>
            <person name="Vallee D."/>
            <person name="Vassiliev H."/>
            <person name="Venkataraman V."/>
            <person name="Vinson J."/>
            <person name="Vo A."/>
            <person name="Wade C."/>
            <person name="Wang S."/>
            <person name="Wangchuk T."/>
            <person name="Wangdi T."/>
            <person name="Whittaker C."/>
            <person name="Wilkinson J."/>
            <person name="Wu Y."/>
            <person name="Wyman D."/>
            <person name="Yadav S."/>
            <person name="Yang S."/>
            <person name="Yang X."/>
            <person name="Yeager S."/>
            <person name="Yee E."/>
            <person name="Young G."/>
            <person name="Zainoun J."/>
            <person name="Zembeck L."/>
            <person name="Zimmer A."/>
            <person name="Zody M."/>
            <person name="Lander E."/>
        </authorList>
    </citation>
    <scope>NUCLEOTIDE SEQUENCE [LARGE SCALE GENOMIC DNA]</scope>
</reference>
<sequence length="159" mass="18376">MHGGSKITLLKCGLGSSVGLFNITRKLQSTLPTASLVLSEHLKSRNYPHWTSYFVKYKDVKDDQRGKSHFNWSVRGHNYHILRTGCWPFIKYHCTKRPFEDLSRDDKFFRVLKILNLGIPCLAYGVGSWFLISSTEIVKTGHGDVTLYFLYQENPNARY</sequence>
<evidence type="ECO:0000313" key="1">
    <source>
        <dbReference type="Ensembl" id="ENSCSAVP00000003648.1"/>
    </source>
</evidence>
<accession>H2YEA0</accession>
<organism evidence="1 2">
    <name type="scientific">Ciona savignyi</name>
    <name type="common">Pacific transparent sea squirt</name>
    <dbReference type="NCBI Taxonomy" id="51511"/>
    <lineage>
        <taxon>Eukaryota</taxon>
        <taxon>Metazoa</taxon>
        <taxon>Chordata</taxon>
        <taxon>Tunicata</taxon>
        <taxon>Ascidiacea</taxon>
        <taxon>Phlebobranchia</taxon>
        <taxon>Cionidae</taxon>
        <taxon>Ciona</taxon>
    </lineage>
</organism>
<dbReference type="Pfam" id="PF15031">
    <property type="entry name" value="DUF4528"/>
    <property type="match status" value="1"/>
</dbReference>
<dbReference type="GeneTree" id="ENSGT00390000015942"/>
<dbReference type="PANTHER" id="PTHR34651">
    <property type="entry name" value="SIMILAR TO ENSANGP00000021391"/>
    <property type="match status" value="1"/>
</dbReference>
<dbReference type="Proteomes" id="UP000007875">
    <property type="component" value="Unassembled WGS sequence"/>
</dbReference>
<reference evidence="1" key="3">
    <citation type="submission" date="2025-09" db="UniProtKB">
        <authorList>
            <consortium name="Ensembl"/>
        </authorList>
    </citation>
    <scope>IDENTIFICATION</scope>
</reference>
<dbReference type="InterPro" id="IPR029245">
    <property type="entry name" value="DUF4528"/>
</dbReference>
<dbReference type="AlphaFoldDB" id="H2YEA0"/>
<dbReference type="eggNOG" id="ENOG502S166">
    <property type="taxonomic scope" value="Eukaryota"/>
</dbReference>
<protein>
    <submittedName>
        <fullName evidence="1">Uncharacterized protein</fullName>
    </submittedName>
</protein>
<proteinExistence type="predicted"/>
<dbReference type="Ensembl" id="ENSCSAVT00000003703.1">
    <property type="protein sequence ID" value="ENSCSAVP00000003648.1"/>
    <property type="gene ID" value="ENSCSAVG00000002160.1"/>
</dbReference>
<reference evidence="1" key="2">
    <citation type="submission" date="2025-08" db="UniProtKB">
        <authorList>
            <consortium name="Ensembl"/>
        </authorList>
    </citation>
    <scope>IDENTIFICATION</scope>
</reference>
<dbReference type="HOGENOM" id="CLU_129379_0_0_1"/>
<dbReference type="OMA" id="KYHCTRR"/>
<name>H2YEA0_CIOSA</name>